<dbReference type="OrthoDB" id="9816482at2"/>
<dbReference type="EMBL" id="LT907988">
    <property type="protein sequence ID" value="SOE50493.1"/>
    <property type="molecule type" value="Genomic_DNA"/>
</dbReference>
<name>A0A1C3JZQ5_9BURK</name>
<evidence type="ECO:0000313" key="3">
    <source>
        <dbReference type="Proteomes" id="UP000078558"/>
    </source>
</evidence>
<reference evidence="2 3" key="2">
    <citation type="submission" date="2017-08" db="EMBL/GenBank/DDBJ databases">
        <authorList>
            <person name="de Groot N.N."/>
        </authorList>
    </citation>
    <scope>NUCLEOTIDE SEQUENCE [LARGE SCALE GENOMIC DNA]</scope>
    <source>
        <strain evidence="2">Orrdi1</strain>
    </source>
</reference>
<dbReference type="KEGG" id="odi:ODI_R2739"/>
<keyword evidence="1" id="KW-0346">Stress response</keyword>
<dbReference type="Gene3D" id="3.30.565.10">
    <property type="entry name" value="Histidine kinase-like ATPase, C-terminal domain"/>
    <property type="match status" value="1"/>
</dbReference>
<dbReference type="InterPro" id="IPR011856">
    <property type="entry name" value="tRNA_endonuc-like_dom_sf"/>
</dbReference>
<gene>
    <name evidence="1" type="ORF">ODI_02813</name>
    <name evidence="2" type="ORF">ODI_R2739</name>
</gene>
<reference evidence="1 3" key="1">
    <citation type="submission" date="2016-06" db="EMBL/GenBank/DDBJ databases">
        <authorList>
            <person name="Kjaerup R.B."/>
            <person name="Dalgaard T.S."/>
            <person name="Juul-Madsen H.R."/>
        </authorList>
    </citation>
    <scope>NUCLEOTIDE SEQUENCE [LARGE SCALE GENOMIC DNA]</scope>
    <source>
        <strain evidence="1">Orrdi1</strain>
    </source>
</reference>
<dbReference type="STRING" id="1851544.ODI_02813"/>
<evidence type="ECO:0000313" key="2">
    <source>
        <dbReference type="EMBL" id="SOE50493.1"/>
    </source>
</evidence>
<dbReference type="InterPro" id="IPR036890">
    <property type="entry name" value="HATPase_C_sf"/>
</dbReference>
<dbReference type="AlphaFoldDB" id="A0A1C3JZQ5"/>
<dbReference type="GO" id="GO:0003676">
    <property type="term" value="F:nucleic acid binding"/>
    <property type="evidence" value="ECO:0007669"/>
    <property type="project" value="InterPro"/>
</dbReference>
<dbReference type="Pfam" id="PF13589">
    <property type="entry name" value="HATPase_c_3"/>
    <property type="match status" value="1"/>
</dbReference>
<dbReference type="SUPFAM" id="SSF55874">
    <property type="entry name" value="ATPase domain of HSP90 chaperone/DNA topoisomerase II/histidine kinase"/>
    <property type="match status" value="1"/>
</dbReference>
<evidence type="ECO:0000313" key="1">
    <source>
        <dbReference type="EMBL" id="SBT24742.1"/>
    </source>
</evidence>
<dbReference type="Proteomes" id="UP000078558">
    <property type="component" value="Chromosome I"/>
</dbReference>
<organism evidence="1 3">
    <name type="scientific">Orrella dioscoreae</name>
    <dbReference type="NCBI Taxonomy" id="1851544"/>
    <lineage>
        <taxon>Bacteria</taxon>
        <taxon>Pseudomonadati</taxon>
        <taxon>Pseudomonadota</taxon>
        <taxon>Betaproteobacteria</taxon>
        <taxon>Burkholderiales</taxon>
        <taxon>Alcaligenaceae</taxon>
        <taxon>Orrella</taxon>
    </lineage>
</organism>
<sequence length="706" mass="78921">MNQPTSSSQPLTLRFAHNVIEHLGLKLYQNKPTNVLAELVSNSWDASASQVFIQLENSDAGSPTAISVFDDGRGMSKADLVNNYLVVGQPKPRPPTADDRNNDRYPMGRKGIGKLAPFGIARIVHVITIQNDIAMWLRFDYDAMLAAENLDASATAIYAPDVLADEIPVDQLSADEPSGMQGVIDKFRSAISLSKSGTLIYATALTLRKQISTVQLRESLGRRFTVTLARPDFKVHVNGGALAETDVFPEWELRIPEQGISEHTLNTPMGPRLVKFWVGFVKSAAWSQEEAGVGVYAHGKIAQDRPFFFGVKGREIFSRYMYAVVEADWIDELQQDTISTDRTSVNWEDSDLQTLHTWGAQSVVAWINAYEQKRKETSRLEDITLVEGFLDKTPDIKLRPTDKSHLVELISDVTPRLGKDQDAKIRLIEAAAKAWVHEPARKLIKELWTQVTTFEPSAFVSSVNRLSDELVPESLSLAVAFSLRVFALTQLHGHILKGQETQLQKLIESFPWILNTRYERYVYRKALASIVKDEATLIDKRNPFPAIPADRTMPDFVFFGSPEDREILIVELKGPADTAQHEEYQQLHSYVLYLSSRFPSSNVSGLLVSGDHAPYLMRNRSEAIDFAKWSDVLLHSRRGHMDLLTALLVGTDPFGDDARIQQVCELGGQAVRDFLTQMSAREPQLRDLVNRLRAVPGSPAPDNDGA</sequence>
<proteinExistence type="predicted"/>
<accession>A0A1C3JZQ5</accession>
<protein>
    <submittedName>
        <fullName evidence="1">Heat shock protein G homolog</fullName>
    </submittedName>
</protein>
<dbReference type="EMBL" id="FLRC01000011">
    <property type="protein sequence ID" value="SBT24742.1"/>
    <property type="molecule type" value="Genomic_DNA"/>
</dbReference>
<dbReference type="Gene3D" id="3.40.1350.10">
    <property type="match status" value="1"/>
</dbReference>
<keyword evidence="3" id="KW-1185">Reference proteome</keyword>